<organism evidence="1 2">
    <name type="scientific">Calocera cornea HHB12733</name>
    <dbReference type="NCBI Taxonomy" id="1353952"/>
    <lineage>
        <taxon>Eukaryota</taxon>
        <taxon>Fungi</taxon>
        <taxon>Dikarya</taxon>
        <taxon>Basidiomycota</taxon>
        <taxon>Agaricomycotina</taxon>
        <taxon>Dacrymycetes</taxon>
        <taxon>Dacrymycetales</taxon>
        <taxon>Dacrymycetaceae</taxon>
        <taxon>Calocera</taxon>
    </lineage>
</organism>
<reference evidence="1 2" key="1">
    <citation type="journal article" date="2016" name="Mol. Biol. Evol.">
        <title>Comparative Genomics of Early-Diverging Mushroom-Forming Fungi Provides Insights into the Origins of Lignocellulose Decay Capabilities.</title>
        <authorList>
            <person name="Nagy L.G."/>
            <person name="Riley R."/>
            <person name="Tritt A."/>
            <person name="Adam C."/>
            <person name="Daum C."/>
            <person name="Floudas D."/>
            <person name="Sun H."/>
            <person name="Yadav J.S."/>
            <person name="Pangilinan J."/>
            <person name="Larsson K.H."/>
            <person name="Matsuura K."/>
            <person name="Barry K."/>
            <person name="Labutti K."/>
            <person name="Kuo R."/>
            <person name="Ohm R.A."/>
            <person name="Bhattacharya S.S."/>
            <person name="Shirouzu T."/>
            <person name="Yoshinaga Y."/>
            <person name="Martin F.M."/>
            <person name="Grigoriev I.V."/>
            <person name="Hibbett D.S."/>
        </authorList>
    </citation>
    <scope>NUCLEOTIDE SEQUENCE [LARGE SCALE GENOMIC DNA]</scope>
    <source>
        <strain evidence="1 2">HHB12733</strain>
    </source>
</reference>
<dbReference type="AlphaFoldDB" id="A0A165F855"/>
<dbReference type="Gene3D" id="1.10.600.10">
    <property type="entry name" value="Farnesyl Diphosphate Synthase"/>
    <property type="match status" value="1"/>
</dbReference>
<dbReference type="InterPro" id="IPR002060">
    <property type="entry name" value="Squ/phyt_synthse"/>
</dbReference>
<sequence>AAASLKQADEYCLSLTKQTDYPAFLTSYFYPGVARPAFYALHAFHAEIAQVRRKVSKEILGEMRYTWWRDAVKSIIAGTPPQHPVCLALSRAHQLHALQPYHLNRLITAYSQPLPPVPTVQELRSFAQSTRSSLLYLCLGILPPLPSAGTPEGAKAEDRLGHAASHVGQAVGLAGALRAAGGGEGPLGRGWQGGEESWRERVGEVAEAVGEEVGRAREVLEAGAGGKVGREKLPVFLSAVPALVYVERLKAAGGDPRVGGARADDWRTSWRVWRAWRKGSI</sequence>
<evidence type="ECO:0000313" key="2">
    <source>
        <dbReference type="Proteomes" id="UP000076842"/>
    </source>
</evidence>
<feature type="non-terminal residue" evidence="1">
    <location>
        <position position="1"/>
    </location>
</feature>
<proteinExistence type="predicted"/>
<dbReference type="Pfam" id="PF00494">
    <property type="entry name" value="SQS_PSY"/>
    <property type="match status" value="1"/>
</dbReference>
<keyword evidence="2" id="KW-1185">Reference proteome</keyword>
<evidence type="ECO:0008006" key="3">
    <source>
        <dbReference type="Google" id="ProtNLM"/>
    </source>
</evidence>
<dbReference type="SUPFAM" id="SSF48576">
    <property type="entry name" value="Terpenoid synthases"/>
    <property type="match status" value="1"/>
</dbReference>
<evidence type="ECO:0000313" key="1">
    <source>
        <dbReference type="EMBL" id="KZT56369.1"/>
    </source>
</evidence>
<dbReference type="InParanoid" id="A0A165F855"/>
<dbReference type="OrthoDB" id="270318at2759"/>
<dbReference type="EMBL" id="KV423979">
    <property type="protein sequence ID" value="KZT56369.1"/>
    <property type="molecule type" value="Genomic_DNA"/>
</dbReference>
<accession>A0A165F855</accession>
<gene>
    <name evidence="1" type="ORF">CALCODRAFT_406540</name>
</gene>
<dbReference type="InterPro" id="IPR008949">
    <property type="entry name" value="Isoprenoid_synthase_dom_sf"/>
</dbReference>
<protein>
    <recommendedName>
        <fullName evidence="3">Terpenoid synthase</fullName>
    </recommendedName>
</protein>
<dbReference type="STRING" id="1353952.A0A165F855"/>
<dbReference type="Proteomes" id="UP000076842">
    <property type="component" value="Unassembled WGS sequence"/>
</dbReference>
<feature type="non-terminal residue" evidence="1">
    <location>
        <position position="281"/>
    </location>
</feature>
<name>A0A165F855_9BASI</name>